<keyword evidence="3" id="KW-0964">Secreted</keyword>
<dbReference type="Proteomes" id="UP001152795">
    <property type="component" value="Unassembled WGS sequence"/>
</dbReference>
<dbReference type="SMART" id="SM00204">
    <property type="entry name" value="TGFB"/>
    <property type="match status" value="1"/>
</dbReference>
<accession>A0A6S7GQ46</accession>
<dbReference type="Gene3D" id="2.60.120.970">
    <property type="match status" value="1"/>
</dbReference>
<gene>
    <name evidence="9" type="ORF">PACLA_8A043274</name>
</gene>
<dbReference type="InterPro" id="IPR001839">
    <property type="entry name" value="TGF-b_C"/>
</dbReference>
<dbReference type="PROSITE" id="PS51362">
    <property type="entry name" value="TGF_BETA_2"/>
    <property type="match status" value="1"/>
</dbReference>
<organism evidence="9 10">
    <name type="scientific">Paramuricea clavata</name>
    <name type="common">Red gorgonian</name>
    <name type="synonym">Violescent sea-whip</name>
    <dbReference type="NCBI Taxonomy" id="317549"/>
    <lineage>
        <taxon>Eukaryota</taxon>
        <taxon>Metazoa</taxon>
        <taxon>Cnidaria</taxon>
        <taxon>Anthozoa</taxon>
        <taxon>Octocorallia</taxon>
        <taxon>Malacalcyonacea</taxon>
        <taxon>Plexauridae</taxon>
        <taxon>Paramuricea</taxon>
    </lineage>
</organism>
<dbReference type="InterPro" id="IPR017948">
    <property type="entry name" value="TGFb_CS"/>
</dbReference>
<dbReference type="GO" id="GO:0008083">
    <property type="term" value="F:growth factor activity"/>
    <property type="evidence" value="ECO:0007669"/>
    <property type="project" value="UniProtKB-KW"/>
</dbReference>
<evidence type="ECO:0000256" key="7">
    <source>
        <dbReference type="ARBA" id="ARBA00023180"/>
    </source>
</evidence>
<dbReference type="OrthoDB" id="5969879at2759"/>
<dbReference type="Pfam" id="PF00019">
    <property type="entry name" value="TGF_beta"/>
    <property type="match status" value="1"/>
</dbReference>
<protein>
    <submittedName>
        <fullName evidence="9">Bone morphogenetic 7</fullName>
    </submittedName>
</protein>
<evidence type="ECO:0000313" key="10">
    <source>
        <dbReference type="Proteomes" id="UP001152795"/>
    </source>
</evidence>
<dbReference type="InterPro" id="IPR001111">
    <property type="entry name" value="TGF-b_propeptide"/>
</dbReference>
<dbReference type="Gene3D" id="2.10.90.10">
    <property type="entry name" value="Cystine-knot cytokines"/>
    <property type="match status" value="1"/>
</dbReference>
<evidence type="ECO:0000256" key="5">
    <source>
        <dbReference type="ARBA" id="ARBA00023030"/>
    </source>
</evidence>
<comment type="subcellular location">
    <subcellularLocation>
        <location evidence="1">Secreted</location>
    </subcellularLocation>
</comment>
<dbReference type="GO" id="GO:0005615">
    <property type="term" value="C:extracellular space"/>
    <property type="evidence" value="ECO:0007669"/>
    <property type="project" value="TreeGrafter"/>
</dbReference>
<evidence type="ECO:0000256" key="8">
    <source>
        <dbReference type="RuleBase" id="RU000354"/>
    </source>
</evidence>
<keyword evidence="5 8" id="KW-0339">Growth factor</keyword>
<keyword evidence="10" id="KW-1185">Reference proteome</keyword>
<comment type="caution">
    <text evidence="9">The sequence shown here is derived from an EMBL/GenBank/DDBJ whole genome shotgun (WGS) entry which is preliminary data.</text>
</comment>
<dbReference type="Pfam" id="PF00688">
    <property type="entry name" value="TGFb_propeptide"/>
    <property type="match status" value="1"/>
</dbReference>
<dbReference type="PANTHER" id="PTHR11848">
    <property type="entry name" value="TGF-BETA FAMILY"/>
    <property type="match status" value="1"/>
</dbReference>
<dbReference type="InterPro" id="IPR015615">
    <property type="entry name" value="TGF-beta-rel"/>
</dbReference>
<evidence type="ECO:0000256" key="3">
    <source>
        <dbReference type="ARBA" id="ARBA00022525"/>
    </source>
</evidence>
<comment type="similarity">
    <text evidence="2 8">Belongs to the TGF-beta family.</text>
</comment>
<reference evidence="9" key="1">
    <citation type="submission" date="2020-04" db="EMBL/GenBank/DDBJ databases">
        <authorList>
            <person name="Alioto T."/>
            <person name="Alioto T."/>
            <person name="Gomez Garrido J."/>
        </authorList>
    </citation>
    <scope>NUCLEOTIDE SEQUENCE</scope>
    <source>
        <strain evidence="9">A484AB</strain>
    </source>
</reference>
<dbReference type="GO" id="GO:0005125">
    <property type="term" value="F:cytokine activity"/>
    <property type="evidence" value="ECO:0007669"/>
    <property type="project" value="TreeGrafter"/>
</dbReference>
<sequence>MSVHLILPEGGIQLIDKRDVHAWESGWQTFNVTAAIKLWARFPLTNHGLKIVVHHAHEELSPHSFGLVGTRGNLEKRPYLVGFVTTTRVFPTFTPELVVPPRERRAAQEKRKSTGKCKLNKFYVDFKAVGLHNTIIAPPGYDMFFCQGLCIYPFDSAETTNHAALQSLYNLFDSTAAPEPCCVPGNLESINLLFFDNDGNIVLKDHPKMVATSCVCL</sequence>
<evidence type="ECO:0000313" key="9">
    <source>
        <dbReference type="EMBL" id="CAB3991706.1"/>
    </source>
</evidence>
<dbReference type="AlphaFoldDB" id="A0A6S7GQ46"/>
<evidence type="ECO:0000256" key="4">
    <source>
        <dbReference type="ARBA" id="ARBA00022729"/>
    </source>
</evidence>
<dbReference type="EMBL" id="CACRXK020001904">
    <property type="protein sequence ID" value="CAB3991706.1"/>
    <property type="molecule type" value="Genomic_DNA"/>
</dbReference>
<keyword evidence="7" id="KW-0325">Glycoprotein</keyword>
<dbReference type="PROSITE" id="PS00250">
    <property type="entry name" value="TGF_BETA_1"/>
    <property type="match status" value="1"/>
</dbReference>
<evidence type="ECO:0000256" key="6">
    <source>
        <dbReference type="ARBA" id="ARBA00023157"/>
    </source>
</evidence>
<keyword evidence="6" id="KW-1015">Disulfide bond</keyword>
<evidence type="ECO:0000256" key="2">
    <source>
        <dbReference type="ARBA" id="ARBA00006656"/>
    </source>
</evidence>
<dbReference type="InterPro" id="IPR029034">
    <property type="entry name" value="Cystine-knot_cytokine"/>
</dbReference>
<proteinExistence type="inferred from homology"/>
<dbReference type="FunFam" id="2.10.90.10:FF:000001">
    <property type="entry name" value="Bone morphogenetic protein 4"/>
    <property type="match status" value="1"/>
</dbReference>
<name>A0A6S7GQ46_PARCT</name>
<dbReference type="SUPFAM" id="SSF57501">
    <property type="entry name" value="Cystine-knot cytokines"/>
    <property type="match status" value="1"/>
</dbReference>
<keyword evidence="4" id="KW-0732">Signal</keyword>
<evidence type="ECO:0000256" key="1">
    <source>
        <dbReference type="ARBA" id="ARBA00004613"/>
    </source>
</evidence>